<dbReference type="PANTHER" id="PTHR33572">
    <property type="entry name" value="SPORE DEVELOPMENT REGULATOR VOSA"/>
    <property type="match status" value="1"/>
</dbReference>
<evidence type="ECO:0000256" key="3">
    <source>
        <dbReference type="ARBA" id="ARBA00023163"/>
    </source>
</evidence>
<dbReference type="InterPro" id="IPR021740">
    <property type="entry name" value="Velvet"/>
</dbReference>
<feature type="region of interest" description="Disordered" evidence="5">
    <location>
        <begin position="294"/>
        <end position="481"/>
    </location>
</feature>
<feature type="compositionally biased region" description="Low complexity" evidence="5">
    <location>
        <begin position="1"/>
        <end position="24"/>
    </location>
</feature>
<dbReference type="GO" id="GO:0005634">
    <property type="term" value="C:nucleus"/>
    <property type="evidence" value="ECO:0007669"/>
    <property type="project" value="UniProtKB-SubCell"/>
</dbReference>
<feature type="compositionally biased region" description="Polar residues" evidence="5">
    <location>
        <begin position="299"/>
        <end position="308"/>
    </location>
</feature>
<sequence length="481" mass="53613">MQNQNNGAENNDNNSSSSASKNAATGALGHENIKQHEGEESQIIPQHQLSHQLQAPHAARAAQPELSSSIENNESIESIEIIESSRNSSATNCFAPALNPASVSAAAESEDTGSQQQQQHLIHPKAHTHRLVVRQQPLHSRMCGFGDKVDRRPVDPPPVIQLEITSAGTPQDISYLYNPYYFMYASLVSTDNENEIHILHDGKTRSTTGSIVSSLYRLKDLDNKDGAFFVFPDLSVRMDGSYRLKETELKYGIVSNVFNVYSAKKFPGMEESTFLSKAFAEQGLKIRIRKELRVRSRTAKSQQSNGNELPSDKKRSSLDSDDEEQSDGLSNSTDHVNKKTKNDRNSSDGATNPTNGSSSSFQNENETQRHEFSCKQPEVGHQPPQQRHTNSFSNPQSAHHQYSTTHNSPSNYNPPPPQQYQQYSRPIGGPHPYTPVRDVSQLRPSPPDDSYWRRYSGEYNQHSPAPHRYPVGPGYGGYHYG</sequence>
<keyword evidence="8" id="KW-1185">Reference proteome</keyword>
<reference evidence="7" key="1">
    <citation type="submission" date="2020-05" db="EMBL/GenBank/DDBJ databases">
        <title>Phylogenomic resolution of chytrid fungi.</title>
        <authorList>
            <person name="Stajich J.E."/>
            <person name="Amses K."/>
            <person name="Simmons R."/>
            <person name="Seto K."/>
            <person name="Myers J."/>
            <person name="Bonds A."/>
            <person name="Quandt C.A."/>
            <person name="Barry K."/>
            <person name="Liu P."/>
            <person name="Grigoriev I."/>
            <person name="Longcore J.E."/>
            <person name="James T.Y."/>
        </authorList>
    </citation>
    <scope>NUCLEOTIDE SEQUENCE</scope>
    <source>
        <strain evidence="7">JEL0513</strain>
    </source>
</reference>
<dbReference type="EMBL" id="JADGJH010001392">
    <property type="protein sequence ID" value="KAJ3114130.1"/>
    <property type="molecule type" value="Genomic_DNA"/>
</dbReference>
<evidence type="ECO:0000256" key="1">
    <source>
        <dbReference type="ARBA" id="ARBA00004123"/>
    </source>
</evidence>
<dbReference type="InterPro" id="IPR037525">
    <property type="entry name" value="Velvet_dom"/>
</dbReference>
<comment type="caution">
    <text evidence="7">The sequence shown here is derived from an EMBL/GenBank/DDBJ whole genome shotgun (WGS) entry which is preliminary data.</text>
</comment>
<proteinExistence type="predicted"/>
<dbReference type="Proteomes" id="UP001211907">
    <property type="component" value="Unassembled WGS sequence"/>
</dbReference>
<dbReference type="Gene3D" id="2.60.40.3960">
    <property type="entry name" value="Velvet domain"/>
    <property type="match status" value="1"/>
</dbReference>
<name>A0AAD5XEN5_9FUNG</name>
<protein>
    <recommendedName>
        <fullName evidence="6">Velvet domain-containing protein</fullName>
    </recommendedName>
</protein>
<accession>A0AAD5XEN5</accession>
<dbReference type="InterPro" id="IPR038491">
    <property type="entry name" value="Velvet_dom_sf"/>
</dbReference>
<evidence type="ECO:0000259" key="6">
    <source>
        <dbReference type="PROSITE" id="PS51821"/>
    </source>
</evidence>
<comment type="subcellular location">
    <subcellularLocation>
        <location evidence="1">Nucleus</location>
    </subcellularLocation>
</comment>
<dbReference type="PROSITE" id="PS51821">
    <property type="entry name" value="VELVET"/>
    <property type="match status" value="1"/>
</dbReference>
<keyword evidence="2" id="KW-0805">Transcription regulation</keyword>
<organism evidence="7 8">
    <name type="scientific">Physocladia obscura</name>
    <dbReference type="NCBI Taxonomy" id="109957"/>
    <lineage>
        <taxon>Eukaryota</taxon>
        <taxon>Fungi</taxon>
        <taxon>Fungi incertae sedis</taxon>
        <taxon>Chytridiomycota</taxon>
        <taxon>Chytridiomycota incertae sedis</taxon>
        <taxon>Chytridiomycetes</taxon>
        <taxon>Chytridiales</taxon>
        <taxon>Chytriomycetaceae</taxon>
        <taxon>Physocladia</taxon>
    </lineage>
</organism>
<dbReference type="PANTHER" id="PTHR33572:SF18">
    <property type="entry name" value="SPORE DEVELOPMENT REGULATOR VOSA"/>
    <property type="match status" value="1"/>
</dbReference>
<feature type="compositionally biased region" description="Polar residues" evidence="5">
    <location>
        <begin position="43"/>
        <end position="53"/>
    </location>
</feature>
<keyword evidence="3" id="KW-0804">Transcription</keyword>
<gene>
    <name evidence="7" type="ORF">HK100_001759</name>
</gene>
<feature type="region of interest" description="Disordered" evidence="5">
    <location>
        <begin position="104"/>
        <end position="124"/>
    </location>
</feature>
<feature type="compositionally biased region" description="Polar residues" evidence="5">
    <location>
        <begin position="383"/>
        <end position="406"/>
    </location>
</feature>
<feature type="region of interest" description="Disordered" evidence="5">
    <location>
        <begin position="1"/>
        <end position="72"/>
    </location>
</feature>
<evidence type="ECO:0000256" key="4">
    <source>
        <dbReference type="ARBA" id="ARBA00023242"/>
    </source>
</evidence>
<evidence type="ECO:0000256" key="2">
    <source>
        <dbReference type="ARBA" id="ARBA00023015"/>
    </source>
</evidence>
<feature type="compositionally biased region" description="Basic and acidic residues" evidence="5">
    <location>
        <begin position="335"/>
        <end position="346"/>
    </location>
</feature>
<dbReference type="AlphaFoldDB" id="A0AAD5XEN5"/>
<feature type="domain" description="Velvet" evidence="6">
    <location>
        <begin position="124"/>
        <end position="289"/>
    </location>
</feature>
<dbReference type="Pfam" id="PF11754">
    <property type="entry name" value="Velvet"/>
    <property type="match status" value="2"/>
</dbReference>
<evidence type="ECO:0000256" key="5">
    <source>
        <dbReference type="SAM" id="MobiDB-lite"/>
    </source>
</evidence>
<feature type="compositionally biased region" description="Polar residues" evidence="5">
    <location>
        <begin position="347"/>
        <end position="365"/>
    </location>
</feature>
<evidence type="ECO:0000313" key="8">
    <source>
        <dbReference type="Proteomes" id="UP001211907"/>
    </source>
</evidence>
<evidence type="ECO:0000313" key="7">
    <source>
        <dbReference type="EMBL" id="KAJ3114130.1"/>
    </source>
</evidence>
<keyword evidence="4" id="KW-0539">Nucleus</keyword>
<feature type="non-terminal residue" evidence="7">
    <location>
        <position position="481"/>
    </location>
</feature>